<evidence type="ECO:0000313" key="3">
    <source>
        <dbReference type="Proteomes" id="UP000249557"/>
    </source>
</evidence>
<evidence type="ECO:0008006" key="4">
    <source>
        <dbReference type="Google" id="ProtNLM"/>
    </source>
</evidence>
<dbReference type="EMBL" id="QFNK01000402">
    <property type="protein sequence ID" value="PZO78053.1"/>
    <property type="molecule type" value="Genomic_DNA"/>
</dbReference>
<keyword evidence="1" id="KW-0812">Transmembrane</keyword>
<organism evidence="2 3">
    <name type="scientific">Micavibrio aeruginosavorus</name>
    <dbReference type="NCBI Taxonomy" id="349221"/>
    <lineage>
        <taxon>Bacteria</taxon>
        <taxon>Pseudomonadati</taxon>
        <taxon>Bdellovibrionota</taxon>
        <taxon>Bdellovibrionia</taxon>
        <taxon>Bdellovibrionales</taxon>
        <taxon>Pseudobdellovibrionaceae</taxon>
        <taxon>Micavibrio</taxon>
    </lineage>
</organism>
<proteinExistence type="predicted"/>
<name>A0A2W4Z6Y0_9BACT</name>
<gene>
    <name evidence="2" type="ORF">DI626_12135</name>
</gene>
<comment type="caution">
    <text evidence="2">The sequence shown here is derived from an EMBL/GenBank/DDBJ whole genome shotgun (WGS) entry which is preliminary data.</text>
</comment>
<dbReference type="Proteomes" id="UP000249557">
    <property type="component" value="Unassembled WGS sequence"/>
</dbReference>
<keyword evidence="1" id="KW-1133">Transmembrane helix</keyword>
<protein>
    <recommendedName>
        <fullName evidence="4">O-antigen ligase domain-containing protein</fullName>
    </recommendedName>
</protein>
<feature type="transmembrane region" description="Helical" evidence="1">
    <location>
        <begin position="87"/>
        <end position="108"/>
    </location>
</feature>
<sequence length="157" mass="16746">AAITLLLLAIYPLVGGGVEAMVQKTGEVGLNMRLQEAGAVYESMKSSPISFFAGQGWGAVFSSPAVGGLEVNYTHSLLTTMAMKGGAAMFVLCLLMLCGAAYEIVLIFQRDKSGGFALFWPLMIPALLYASHKSLDFGLVLLLIGMWRNGRAPLQAR</sequence>
<evidence type="ECO:0000256" key="1">
    <source>
        <dbReference type="SAM" id="Phobius"/>
    </source>
</evidence>
<reference evidence="2 3" key="1">
    <citation type="submission" date="2017-08" db="EMBL/GenBank/DDBJ databases">
        <title>Infants hospitalized years apart are colonized by the same room-sourced microbial strains.</title>
        <authorList>
            <person name="Brooks B."/>
            <person name="Olm M.R."/>
            <person name="Firek B.A."/>
            <person name="Baker R."/>
            <person name="Thomas B.C."/>
            <person name="Morowitz M.J."/>
            <person name="Banfield J.F."/>
        </authorList>
    </citation>
    <scope>NUCLEOTIDE SEQUENCE [LARGE SCALE GENOMIC DNA]</scope>
    <source>
        <strain evidence="2">S2_018_000_R2_104</strain>
    </source>
</reference>
<feature type="non-terminal residue" evidence="2">
    <location>
        <position position="1"/>
    </location>
</feature>
<keyword evidence="1" id="KW-0472">Membrane</keyword>
<evidence type="ECO:0000313" key="2">
    <source>
        <dbReference type="EMBL" id="PZO78053.1"/>
    </source>
</evidence>
<dbReference type="AlphaFoldDB" id="A0A2W4Z6Y0"/>
<accession>A0A2W4Z6Y0</accession>